<evidence type="ECO:0000313" key="7">
    <source>
        <dbReference type="EMBL" id="ONN27706.1"/>
    </source>
</evidence>
<dbReference type="RefSeq" id="WP_077197863.1">
    <property type="nucleotide sequence ID" value="NZ_LBFC01000006.1"/>
</dbReference>
<evidence type="ECO:0000256" key="6">
    <source>
        <dbReference type="PIRNR" id="PIRNR001123"/>
    </source>
</evidence>
<keyword evidence="4" id="KW-0479">Metal-binding</keyword>
<evidence type="ECO:0000256" key="4">
    <source>
        <dbReference type="ARBA" id="ARBA00022723"/>
    </source>
</evidence>
<dbReference type="PANTHER" id="PTHR32481:SF6">
    <property type="entry name" value="ENDOGLUCANASE"/>
    <property type="match status" value="1"/>
</dbReference>
<proteinExistence type="inferred from homology"/>
<dbReference type="Gene3D" id="3.40.630.10">
    <property type="entry name" value="Zn peptidases"/>
    <property type="match status" value="1"/>
</dbReference>
<comment type="similarity">
    <text evidence="1 6">Belongs to the peptidase M42 family.</text>
</comment>
<dbReference type="PANTHER" id="PTHR32481">
    <property type="entry name" value="AMINOPEPTIDASE"/>
    <property type="match status" value="1"/>
</dbReference>
<dbReference type="SUPFAM" id="SSF101821">
    <property type="entry name" value="Aminopeptidase/glucanase lid domain"/>
    <property type="match status" value="1"/>
</dbReference>
<dbReference type="InterPro" id="IPR008007">
    <property type="entry name" value="Peptidase_M42"/>
</dbReference>
<keyword evidence="5" id="KW-0378">Hydrolase</keyword>
<dbReference type="Gene3D" id="2.40.30.40">
    <property type="entry name" value="Peptidase M42, domain 2"/>
    <property type="match status" value="1"/>
</dbReference>
<accession>A0ABX3IIP6</accession>
<evidence type="ECO:0000313" key="8">
    <source>
        <dbReference type="Proteomes" id="UP000242616"/>
    </source>
</evidence>
<dbReference type="InterPro" id="IPR051464">
    <property type="entry name" value="Peptidase_M42_aminopept"/>
</dbReference>
<dbReference type="InterPro" id="IPR023367">
    <property type="entry name" value="Peptidase_M42_dom2"/>
</dbReference>
<dbReference type="Pfam" id="PF05343">
    <property type="entry name" value="Peptidase_M42"/>
    <property type="match status" value="1"/>
</dbReference>
<dbReference type="PIRSF" id="PIRSF001123">
    <property type="entry name" value="PepA_GA"/>
    <property type="match status" value="1"/>
</dbReference>
<dbReference type="SUPFAM" id="SSF53187">
    <property type="entry name" value="Zn-dependent exopeptidases"/>
    <property type="match status" value="1"/>
</dbReference>
<keyword evidence="8" id="KW-1185">Reference proteome</keyword>
<evidence type="ECO:0000256" key="1">
    <source>
        <dbReference type="ARBA" id="ARBA00006272"/>
    </source>
</evidence>
<protein>
    <submittedName>
        <fullName evidence="7">Peptidase M42</fullName>
    </submittedName>
</protein>
<sequence length="339" mass="37755">MDTKELIIKLTSIPGPSGFESNAVNTIEEIMKDFSDEIFKTKLGSLVCVEKGKGKGKVGLFAHVDQLGFVISKIDEKGFAYVSPIGGWDPKVVIGQRAKIISRKNKTFDGIFGFLAPHLQKKEERGKVPTFNYLFLDISINKDWKEISVGDLVVLDEIEGFEQNNYVFAPALDNRASCVSLIKTASLLQKIKHEVDVYFIFSTQEEIGGPGAPTAAYFSDLDYAFVIDVTHGNENIPGFEKIEINKGPVVAIGPVVDKKFNELVQNTAKEYGIPIQFEPIPRRSGTDTDEVQLTRKGIKTQLLSIPLKYMHTPYEKISIDDVEKISKLMAFTISELEVQ</sequence>
<keyword evidence="3" id="KW-0645">Protease</keyword>
<gene>
    <name evidence="7" type="ORF">XJ44_01635</name>
</gene>
<comment type="caution">
    <text evidence="7">The sequence shown here is derived from an EMBL/GenBank/DDBJ whole genome shotgun (WGS) entry which is preliminary data.</text>
</comment>
<evidence type="ECO:0000256" key="5">
    <source>
        <dbReference type="ARBA" id="ARBA00022801"/>
    </source>
</evidence>
<evidence type="ECO:0000256" key="3">
    <source>
        <dbReference type="ARBA" id="ARBA00022670"/>
    </source>
</evidence>
<dbReference type="Proteomes" id="UP000242616">
    <property type="component" value="Unassembled WGS sequence"/>
</dbReference>
<dbReference type="EMBL" id="LBFC01000006">
    <property type="protein sequence ID" value="ONN27706.1"/>
    <property type="molecule type" value="Genomic_DNA"/>
</dbReference>
<name>A0ABX3IIP6_9BACT</name>
<organism evidence="7 8">
    <name type="scientific">Thermosipho affectus</name>
    <dbReference type="NCBI Taxonomy" id="660294"/>
    <lineage>
        <taxon>Bacteria</taxon>
        <taxon>Thermotogati</taxon>
        <taxon>Thermotogota</taxon>
        <taxon>Thermotogae</taxon>
        <taxon>Thermotogales</taxon>
        <taxon>Fervidobacteriaceae</taxon>
        <taxon>Thermosipho</taxon>
    </lineage>
</organism>
<keyword evidence="2" id="KW-0031">Aminopeptidase</keyword>
<reference evidence="7 8" key="1">
    <citation type="submission" date="2015-06" db="EMBL/GenBank/DDBJ databases">
        <title>Genome sequencing of Thermotogales isolates from hydrothermal vents.</title>
        <authorList>
            <person name="Haverkamp T.H."/>
            <person name="Kublanov I.V."/>
            <person name="Nesbo C.L."/>
        </authorList>
    </citation>
    <scope>NUCLEOTIDE SEQUENCE [LARGE SCALE GENOMIC DNA]</scope>
    <source>
        <strain evidence="8">ik275mar</strain>
    </source>
</reference>
<evidence type="ECO:0000256" key="2">
    <source>
        <dbReference type="ARBA" id="ARBA00022438"/>
    </source>
</evidence>